<reference evidence="2" key="3">
    <citation type="submission" date="2014-01" db="EMBL/GenBank/DDBJ databases">
        <title>Evolution of pathogenesis and genome organization in the Tremellales.</title>
        <authorList>
            <person name="Cuomo C."/>
            <person name="Litvintseva A."/>
            <person name="Heitman J."/>
            <person name="Chen Y."/>
            <person name="Sun S."/>
            <person name="Springer D."/>
            <person name="Dromer F."/>
            <person name="Young S."/>
            <person name="Zeng Q."/>
            <person name="Chapman S."/>
            <person name="Gujja S."/>
            <person name="Saif S."/>
            <person name="Birren B."/>
        </authorList>
    </citation>
    <scope>NUCLEOTIDE SEQUENCE</scope>
    <source>
        <strain evidence="2">CBS 10118</strain>
    </source>
</reference>
<evidence type="ECO:0000313" key="2">
    <source>
        <dbReference type="EMBL" id="OCF28870.1"/>
    </source>
</evidence>
<dbReference type="EMBL" id="CP144541">
    <property type="protein sequence ID" value="WVW79713.1"/>
    <property type="molecule type" value="Genomic_DNA"/>
</dbReference>
<dbReference type="AlphaFoldDB" id="A0A1B9GCY3"/>
<dbReference type="Proteomes" id="UP000092730">
    <property type="component" value="Chromosome 1"/>
</dbReference>
<keyword evidence="4" id="KW-1185">Reference proteome</keyword>
<sequence>MLRLLRSSQITKPLLFRAPMQTIARRAQHTSSTNNSHNARGEIVYSMALAMPVGLLGWFAWDQWDSDKRREIENEKREIERGKREIEREKREEIKWREHVLQELRSINNKSSGFATSEKVLGEGSGARYTFK</sequence>
<reference evidence="2" key="1">
    <citation type="submission" date="2013-07" db="EMBL/GenBank/DDBJ databases">
        <title>The Genome Sequence of Cryptococcus bestiolae CBS10118.</title>
        <authorList>
            <consortium name="The Broad Institute Genome Sequencing Platform"/>
            <person name="Cuomo C."/>
            <person name="Litvintseva A."/>
            <person name="Chen Y."/>
            <person name="Heitman J."/>
            <person name="Sun S."/>
            <person name="Springer D."/>
            <person name="Dromer F."/>
            <person name="Young S.K."/>
            <person name="Zeng Q."/>
            <person name="Gargeya S."/>
            <person name="Fitzgerald M."/>
            <person name="Abouelleil A."/>
            <person name="Alvarado L."/>
            <person name="Berlin A.M."/>
            <person name="Chapman S.B."/>
            <person name="Dewar J."/>
            <person name="Goldberg J."/>
            <person name="Griggs A."/>
            <person name="Gujja S."/>
            <person name="Hansen M."/>
            <person name="Howarth C."/>
            <person name="Imamovic A."/>
            <person name="Larimer J."/>
            <person name="McCowan C."/>
            <person name="Murphy C."/>
            <person name="Pearson M."/>
            <person name="Priest M."/>
            <person name="Roberts A."/>
            <person name="Saif S."/>
            <person name="Shea T."/>
            <person name="Sykes S."/>
            <person name="Wortman J."/>
            <person name="Nusbaum C."/>
            <person name="Birren B."/>
        </authorList>
    </citation>
    <scope>NUCLEOTIDE SEQUENCE [LARGE SCALE GENOMIC DNA]</scope>
    <source>
        <strain evidence="2">CBS 10118</strain>
    </source>
</reference>
<feature type="coiled-coil region" evidence="1">
    <location>
        <begin position="65"/>
        <end position="92"/>
    </location>
</feature>
<protein>
    <submittedName>
        <fullName evidence="2">Uncharacterized protein</fullName>
    </submittedName>
</protein>
<dbReference type="KEGG" id="kbi:30204759"/>
<name>A0A1B9GCY3_9TREE</name>
<reference evidence="3" key="2">
    <citation type="submission" date="2013-07" db="EMBL/GenBank/DDBJ databases">
        <authorList>
            <consortium name="The Broad Institute Genome Sequencing Platform"/>
            <person name="Cuomo C."/>
            <person name="Litvintseva A."/>
            <person name="Chen Y."/>
            <person name="Heitman J."/>
            <person name="Sun S."/>
            <person name="Springer D."/>
            <person name="Dromer F."/>
            <person name="Young S.K."/>
            <person name="Zeng Q."/>
            <person name="Gargeya S."/>
            <person name="Fitzgerald M."/>
            <person name="Abouelleil A."/>
            <person name="Alvarado L."/>
            <person name="Berlin A.M."/>
            <person name="Chapman S.B."/>
            <person name="Dewar J."/>
            <person name="Goldberg J."/>
            <person name="Griggs A."/>
            <person name="Gujja S."/>
            <person name="Hansen M."/>
            <person name="Howarth C."/>
            <person name="Imamovic A."/>
            <person name="Larimer J."/>
            <person name="McCowan C."/>
            <person name="Murphy C."/>
            <person name="Pearson M."/>
            <person name="Priest M."/>
            <person name="Roberts A."/>
            <person name="Saif S."/>
            <person name="Shea T."/>
            <person name="Sykes S."/>
            <person name="Wortman J."/>
            <person name="Nusbaum C."/>
            <person name="Birren B."/>
        </authorList>
    </citation>
    <scope>NUCLEOTIDE SEQUENCE</scope>
    <source>
        <strain evidence="3">CBS 10118</strain>
    </source>
</reference>
<dbReference type="VEuPathDB" id="FungiDB:I302_00360"/>
<reference evidence="3" key="4">
    <citation type="submission" date="2024-02" db="EMBL/GenBank/DDBJ databases">
        <title>Comparative genomics of Cryptococcus and Kwoniella reveals pathogenesis evolution and contrasting modes of karyotype evolution via chromosome fusion or intercentromeric recombination.</title>
        <authorList>
            <person name="Coelho M.A."/>
            <person name="David-Palma M."/>
            <person name="Shea T."/>
            <person name="Bowers K."/>
            <person name="McGinley-Smith S."/>
            <person name="Mohammad A.W."/>
            <person name="Gnirke A."/>
            <person name="Yurkov A.M."/>
            <person name="Nowrousian M."/>
            <person name="Sun S."/>
            <person name="Cuomo C.A."/>
            <person name="Heitman J."/>
        </authorList>
    </citation>
    <scope>NUCLEOTIDE SEQUENCE</scope>
    <source>
        <strain evidence="3">CBS 10118</strain>
    </source>
</reference>
<accession>A0A1B9GCY3</accession>
<gene>
    <name evidence="2" type="ORF">I302_00360</name>
    <name evidence="3" type="ORF">I302_101683</name>
</gene>
<evidence type="ECO:0000313" key="3">
    <source>
        <dbReference type="EMBL" id="WVW79713.1"/>
    </source>
</evidence>
<dbReference type="GeneID" id="30204759"/>
<organism evidence="2">
    <name type="scientific">Kwoniella bestiolae CBS 10118</name>
    <dbReference type="NCBI Taxonomy" id="1296100"/>
    <lineage>
        <taxon>Eukaryota</taxon>
        <taxon>Fungi</taxon>
        <taxon>Dikarya</taxon>
        <taxon>Basidiomycota</taxon>
        <taxon>Agaricomycotina</taxon>
        <taxon>Tremellomycetes</taxon>
        <taxon>Tremellales</taxon>
        <taxon>Cryptococcaceae</taxon>
        <taxon>Kwoniella</taxon>
    </lineage>
</organism>
<dbReference type="RefSeq" id="XP_019049940.1">
    <property type="nucleotide sequence ID" value="XM_019187062.1"/>
</dbReference>
<dbReference type="EMBL" id="KI894018">
    <property type="protein sequence ID" value="OCF28870.1"/>
    <property type="molecule type" value="Genomic_DNA"/>
</dbReference>
<proteinExistence type="predicted"/>
<evidence type="ECO:0000313" key="4">
    <source>
        <dbReference type="Proteomes" id="UP000092730"/>
    </source>
</evidence>
<evidence type="ECO:0000256" key="1">
    <source>
        <dbReference type="SAM" id="Coils"/>
    </source>
</evidence>
<keyword evidence="1" id="KW-0175">Coiled coil</keyword>